<keyword evidence="2" id="KW-1185">Reference proteome</keyword>
<dbReference type="EMBL" id="JAGILA010000013">
    <property type="protein sequence ID" value="MBP2239399.1"/>
    <property type="molecule type" value="Genomic_DNA"/>
</dbReference>
<evidence type="ECO:0000313" key="1">
    <source>
        <dbReference type="EMBL" id="MBP2239399.1"/>
    </source>
</evidence>
<accession>A0ABS4RAQ0</accession>
<reference evidence="1 2" key="1">
    <citation type="submission" date="2021-03" db="EMBL/GenBank/DDBJ databases">
        <title>Genomic Encyclopedia of Type Strains, Phase IV (KMG-IV): sequencing the most valuable type-strain genomes for metagenomic binning, comparative biology and taxonomic classification.</title>
        <authorList>
            <person name="Goeker M."/>
        </authorList>
    </citation>
    <scope>NUCLEOTIDE SEQUENCE [LARGE SCALE GENOMIC DNA]</scope>
    <source>
        <strain evidence="1 2">DSM 13372</strain>
    </source>
</reference>
<proteinExistence type="predicted"/>
<dbReference type="Proteomes" id="UP000730739">
    <property type="component" value="Unassembled WGS sequence"/>
</dbReference>
<gene>
    <name evidence="1" type="ORF">J2Z31_005946</name>
</gene>
<protein>
    <recommendedName>
        <fullName evidence="3">Antibiotic biosynthesis monooxygenase</fullName>
    </recommendedName>
</protein>
<organism evidence="1 2">
    <name type="scientific">Sinorhizobium kostiense</name>
    <dbReference type="NCBI Taxonomy" id="76747"/>
    <lineage>
        <taxon>Bacteria</taxon>
        <taxon>Pseudomonadati</taxon>
        <taxon>Pseudomonadota</taxon>
        <taxon>Alphaproteobacteria</taxon>
        <taxon>Hyphomicrobiales</taxon>
        <taxon>Rhizobiaceae</taxon>
        <taxon>Sinorhizobium/Ensifer group</taxon>
        <taxon>Sinorhizobium</taxon>
    </lineage>
</organism>
<evidence type="ECO:0008006" key="3">
    <source>
        <dbReference type="Google" id="ProtNLM"/>
    </source>
</evidence>
<evidence type="ECO:0000313" key="2">
    <source>
        <dbReference type="Proteomes" id="UP000730739"/>
    </source>
</evidence>
<comment type="caution">
    <text evidence="1">The sequence shown here is derived from an EMBL/GenBank/DDBJ whole genome shotgun (WGS) entry which is preliminary data.</text>
</comment>
<sequence length="74" mass="8400">MPFPRVIKVRPSEYIEPHDPGWATLVCAGKATPRNRCVGPEARDEVDPCKTVLIEFYEDAAFAAHTQVWRQFLA</sequence>
<name>A0ABS4RAQ0_9HYPH</name>